<dbReference type="SUPFAM" id="SSF56349">
    <property type="entry name" value="DNA breaking-rejoining enzymes"/>
    <property type="match status" value="1"/>
</dbReference>
<dbReference type="EMBL" id="CAJNNW010012346">
    <property type="protein sequence ID" value="CAE8654182.1"/>
    <property type="molecule type" value="Genomic_DNA"/>
</dbReference>
<proteinExistence type="predicted"/>
<evidence type="ECO:0000313" key="3">
    <source>
        <dbReference type="EMBL" id="CAE8654182.1"/>
    </source>
</evidence>
<dbReference type="InterPro" id="IPR013762">
    <property type="entry name" value="Integrase-like_cat_sf"/>
</dbReference>
<dbReference type="GO" id="GO:0006310">
    <property type="term" value="P:DNA recombination"/>
    <property type="evidence" value="ECO:0007669"/>
    <property type="project" value="UniProtKB-KW"/>
</dbReference>
<dbReference type="AlphaFoldDB" id="A0A813IP97"/>
<dbReference type="InterPro" id="IPR011010">
    <property type="entry name" value="DNA_brk_join_enz"/>
</dbReference>
<dbReference type="GO" id="GO:0003677">
    <property type="term" value="F:DNA binding"/>
    <property type="evidence" value="ECO:0007669"/>
    <property type="project" value="InterPro"/>
</dbReference>
<protein>
    <recommendedName>
        <fullName evidence="2">Tyr recombinase domain-containing protein</fullName>
    </recommendedName>
</protein>
<dbReference type="PANTHER" id="PTHR34605:SF4">
    <property type="entry name" value="DNA ADENINE METHYLTRANSFERASE"/>
    <property type="match status" value="1"/>
</dbReference>
<organism evidence="3 4">
    <name type="scientific">Polarella glacialis</name>
    <name type="common">Dinoflagellate</name>
    <dbReference type="NCBI Taxonomy" id="89957"/>
    <lineage>
        <taxon>Eukaryota</taxon>
        <taxon>Sar</taxon>
        <taxon>Alveolata</taxon>
        <taxon>Dinophyceae</taxon>
        <taxon>Suessiales</taxon>
        <taxon>Suessiaceae</taxon>
        <taxon>Polarella</taxon>
    </lineage>
</organism>
<dbReference type="InterPro" id="IPR002104">
    <property type="entry name" value="Integrase_catalytic"/>
</dbReference>
<dbReference type="Gene3D" id="1.10.443.10">
    <property type="entry name" value="Intergrase catalytic core"/>
    <property type="match status" value="1"/>
</dbReference>
<accession>A0A813IP97</accession>
<dbReference type="GO" id="GO:0015074">
    <property type="term" value="P:DNA integration"/>
    <property type="evidence" value="ECO:0007669"/>
    <property type="project" value="InterPro"/>
</dbReference>
<reference evidence="3" key="1">
    <citation type="submission" date="2021-02" db="EMBL/GenBank/DDBJ databases">
        <authorList>
            <person name="Dougan E. K."/>
            <person name="Rhodes N."/>
            <person name="Thang M."/>
            <person name="Chan C."/>
        </authorList>
    </citation>
    <scope>NUCLEOTIDE SEQUENCE</scope>
</reference>
<sequence>MSQQVLEPSSLLLKPADRPKRLKRGYVFLHVSYPKLVKKAVKAKLHRLVREDQVARRNGHRVQAGAFAVPKDDVEDRVITDPEVNQLLDPVKLPRPRFAYVPRMRALTAPRGGKLLFSKRDARHYFHCLRIGKKWGRWLCGPPVRDTNGSPLFPAAQAAPMGFGPSAGWAQAVADKITLDAELPHASRVHPDQIIPDELPVWGSIVDDIWALEHVGDRGEADVGPVWMNRAEAAWERDGVESNVKKKIDGQAGQEVQGYYVRATGHWIGTSHDKRRQLMQASIEILMSPKVLVGDVDRLVGKHGFAHSARAPLRSIFEEVYPWLHEARDNVVRVRALPDAVWLEIFWSTMLLPYAQFDISSPWTTRVECTDSSMTGLGRAWTTMPETVVRHMARLADCPGVRLPLLWEILFLVILGATRQAGAGRSRIEDFLLTSLQPSTQLRYQEALQILNNDLDATGTVLADLPEEEQDWLLAEWILEGYENSKSRGGYGLALSALSKINPRVRYKVAWKVFDVWGKKAPPAQAPAAPPELITAMIVAALLLQRPELSLVMMLCFAGLLRVREALSLCYKDVVVGINCVTLCLSATKGGLEQKVVLTNTSTVNWVLSYLAKFPGKRNDEARIFSTGYGSVLRWVKKLSQLFGVMDVPLSTHSFRRSGASELSRLGVPLADILAYGRWLSERAARE</sequence>
<evidence type="ECO:0000259" key="2">
    <source>
        <dbReference type="PROSITE" id="PS51898"/>
    </source>
</evidence>
<feature type="domain" description="Tyr recombinase" evidence="2">
    <location>
        <begin position="529"/>
        <end position="687"/>
    </location>
</feature>
<dbReference type="InterPro" id="IPR052925">
    <property type="entry name" value="Phage_Integrase-like_Recomb"/>
</dbReference>
<evidence type="ECO:0000313" key="4">
    <source>
        <dbReference type="Proteomes" id="UP000626109"/>
    </source>
</evidence>
<comment type="caution">
    <text evidence="3">The sequence shown here is derived from an EMBL/GenBank/DDBJ whole genome shotgun (WGS) entry which is preliminary data.</text>
</comment>
<dbReference type="Pfam" id="PF00589">
    <property type="entry name" value="Phage_integrase"/>
    <property type="match status" value="1"/>
</dbReference>
<keyword evidence="1" id="KW-0233">DNA recombination</keyword>
<gene>
    <name evidence="3" type="ORF">PGLA2088_LOCUS10865</name>
</gene>
<dbReference type="PROSITE" id="PS51898">
    <property type="entry name" value="TYR_RECOMBINASE"/>
    <property type="match status" value="1"/>
</dbReference>
<dbReference type="CDD" id="cd00397">
    <property type="entry name" value="DNA_BRE_C"/>
    <property type="match status" value="1"/>
</dbReference>
<name>A0A813IP97_POLGL</name>
<dbReference type="PANTHER" id="PTHR34605">
    <property type="entry name" value="PHAGE_INTEGRASE DOMAIN-CONTAINING PROTEIN"/>
    <property type="match status" value="1"/>
</dbReference>
<dbReference type="Proteomes" id="UP000626109">
    <property type="component" value="Unassembled WGS sequence"/>
</dbReference>
<evidence type="ECO:0000256" key="1">
    <source>
        <dbReference type="ARBA" id="ARBA00023172"/>
    </source>
</evidence>